<keyword evidence="3" id="KW-0238">DNA-binding</keyword>
<keyword evidence="2" id="KW-0159">Chromosome partition</keyword>
<reference evidence="6 7" key="1">
    <citation type="journal article" date="2016" name="Nat. Commun.">
        <title>Thousands of microbial genomes shed light on interconnected biogeochemical processes in an aquifer system.</title>
        <authorList>
            <person name="Anantharaman K."/>
            <person name="Brown C.T."/>
            <person name="Hug L.A."/>
            <person name="Sharon I."/>
            <person name="Castelle C.J."/>
            <person name="Probst A.J."/>
            <person name="Thomas B.C."/>
            <person name="Singh A."/>
            <person name="Wilkins M.J."/>
            <person name="Karaoz U."/>
            <person name="Brodie E.L."/>
            <person name="Williams K.H."/>
            <person name="Hubbard S.S."/>
            <person name="Banfield J.F."/>
        </authorList>
    </citation>
    <scope>NUCLEOTIDE SEQUENCE [LARGE SCALE GENOMIC DNA]</scope>
</reference>
<dbReference type="NCBIfam" id="TIGR00180">
    <property type="entry name" value="parB_part"/>
    <property type="match status" value="1"/>
</dbReference>
<dbReference type="AlphaFoldDB" id="A0A1F7U955"/>
<dbReference type="Proteomes" id="UP000176303">
    <property type="component" value="Unassembled WGS sequence"/>
</dbReference>
<dbReference type="GO" id="GO:0007059">
    <property type="term" value="P:chromosome segregation"/>
    <property type="evidence" value="ECO:0007669"/>
    <property type="project" value="UniProtKB-KW"/>
</dbReference>
<dbReference type="Pfam" id="PF17762">
    <property type="entry name" value="HTH_ParB"/>
    <property type="match status" value="1"/>
</dbReference>
<dbReference type="InterPro" id="IPR003115">
    <property type="entry name" value="ParB_N"/>
</dbReference>
<dbReference type="FunFam" id="3.90.1530.30:FF:000001">
    <property type="entry name" value="Chromosome partitioning protein ParB"/>
    <property type="match status" value="1"/>
</dbReference>
<dbReference type="InterPro" id="IPR041468">
    <property type="entry name" value="HTH_ParB/Spo0J"/>
</dbReference>
<dbReference type="Pfam" id="PF23552">
    <property type="entry name" value="ParB_C"/>
    <property type="match status" value="1"/>
</dbReference>
<evidence type="ECO:0000313" key="7">
    <source>
        <dbReference type="Proteomes" id="UP000176303"/>
    </source>
</evidence>
<gene>
    <name evidence="6" type="ORF">A3D72_03665</name>
</gene>
<evidence type="ECO:0000313" key="6">
    <source>
        <dbReference type="EMBL" id="OGL74247.1"/>
    </source>
</evidence>
<comment type="similarity">
    <text evidence="1">Belongs to the ParB family.</text>
</comment>
<dbReference type="InterPro" id="IPR004437">
    <property type="entry name" value="ParB/RepB/Spo0J"/>
</dbReference>
<dbReference type="SMART" id="SM00470">
    <property type="entry name" value="ParB"/>
    <property type="match status" value="1"/>
</dbReference>
<dbReference type="PANTHER" id="PTHR33375">
    <property type="entry name" value="CHROMOSOME-PARTITIONING PROTEIN PARB-RELATED"/>
    <property type="match status" value="1"/>
</dbReference>
<dbReference type="InterPro" id="IPR036086">
    <property type="entry name" value="ParB/Sulfiredoxin_sf"/>
</dbReference>
<protein>
    <recommendedName>
        <fullName evidence="5">ParB-like N-terminal domain-containing protein</fullName>
    </recommendedName>
</protein>
<dbReference type="SUPFAM" id="SSF109709">
    <property type="entry name" value="KorB DNA-binding domain-like"/>
    <property type="match status" value="1"/>
</dbReference>
<comment type="caution">
    <text evidence="6">The sequence shown here is derived from an EMBL/GenBank/DDBJ whole genome shotgun (WGS) entry which is preliminary data.</text>
</comment>
<dbReference type="GO" id="GO:0045881">
    <property type="term" value="P:positive regulation of sporulation resulting in formation of a cellular spore"/>
    <property type="evidence" value="ECO:0007669"/>
    <property type="project" value="TreeGrafter"/>
</dbReference>
<dbReference type="Gene3D" id="3.90.1530.30">
    <property type="match status" value="1"/>
</dbReference>
<evidence type="ECO:0000256" key="3">
    <source>
        <dbReference type="ARBA" id="ARBA00023125"/>
    </source>
</evidence>
<dbReference type="CDD" id="cd16393">
    <property type="entry name" value="SPO0J_N"/>
    <property type="match status" value="1"/>
</dbReference>
<name>A0A1F7U955_9BACT</name>
<dbReference type="STRING" id="1802391.A3D72_03665"/>
<organism evidence="6 7">
    <name type="scientific">Candidatus Uhrbacteria bacterium RIFCSPHIGHO2_02_FULL_57_19</name>
    <dbReference type="NCBI Taxonomy" id="1802391"/>
    <lineage>
        <taxon>Bacteria</taxon>
        <taxon>Candidatus Uhriibacteriota</taxon>
    </lineage>
</organism>
<proteinExistence type="inferred from homology"/>
<evidence type="ECO:0000259" key="5">
    <source>
        <dbReference type="SMART" id="SM00470"/>
    </source>
</evidence>
<dbReference type="EMBL" id="MGDZ01000004">
    <property type="protein sequence ID" value="OGL74247.1"/>
    <property type="molecule type" value="Genomic_DNA"/>
</dbReference>
<dbReference type="FunFam" id="1.10.10.2830:FF:000001">
    <property type="entry name" value="Chromosome partitioning protein ParB"/>
    <property type="match status" value="1"/>
</dbReference>
<dbReference type="SUPFAM" id="SSF110849">
    <property type="entry name" value="ParB/Sulfiredoxin"/>
    <property type="match status" value="1"/>
</dbReference>
<evidence type="ECO:0000256" key="2">
    <source>
        <dbReference type="ARBA" id="ARBA00022829"/>
    </source>
</evidence>
<dbReference type="InterPro" id="IPR057240">
    <property type="entry name" value="ParB_dimer_C"/>
</dbReference>
<evidence type="ECO:0000256" key="4">
    <source>
        <dbReference type="SAM" id="MobiDB-lite"/>
    </source>
</evidence>
<accession>A0A1F7U955</accession>
<dbReference type="GO" id="GO:0003677">
    <property type="term" value="F:DNA binding"/>
    <property type="evidence" value="ECO:0007669"/>
    <property type="project" value="UniProtKB-KW"/>
</dbReference>
<dbReference type="Pfam" id="PF02195">
    <property type="entry name" value="ParB_N"/>
    <property type="match status" value="1"/>
</dbReference>
<evidence type="ECO:0000256" key="1">
    <source>
        <dbReference type="ARBA" id="ARBA00006295"/>
    </source>
</evidence>
<feature type="region of interest" description="Disordered" evidence="4">
    <location>
        <begin position="12"/>
        <end position="54"/>
    </location>
</feature>
<sequence length="289" mass="32018">MVMKGLGRGLGSLIPQKQQEAASGPVSETGRQAGGPRYVPVSDIQPNPHQPREQFGHQQLDDLISSVKTHGILQPLIVTSRPEGGYELIAGERRLRAAKLAGLPSVPVIIRNAKEMEKLELALIENIQRQDLNPLEEAKAYRKLIDDHNLTQEEVARRIGKSRPVVANALRLLTLPETVQLAIRDGKVAASAARTIASFETPDEQLKFYETLAAEKLTVRDLEDRLRERKSGHRGPRAMKDPNLEAAEEELQQALGTKVKIVKRGETGRIEIAFYSDEELAALREKLTA</sequence>
<dbReference type="InterPro" id="IPR050336">
    <property type="entry name" value="Chromosome_partition/occlusion"/>
</dbReference>
<dbReference type="GO" id="GO:0005694">
    <property type="term" value="C:chromosome"/>
    <property type="evidence" value="ECO:0007669"/>
    <property type="project" value="TreeGrafter"/>
</dbReference>
<dbReference type="PANTHER" id="PTHR33375:SF1">
    <property type="entry name" value="CHROMOSOME-PARTITIONING PROTEIN PARB-RELATED"/>
    <property type="match status" value="1"/>
</dbReference>
<dbReference type="Gene3D" id="1.10.10.2830">
    <property type="match status" value="1"/>
</dbReference>
<feature type="domain" description="ParB-like N-terminal" evidence="5">
    <location>
        <begin position="37"/>
        <end position="127"/>
    </location>
</feature>